<gene>
    <name evidence="1" type="ORF">QWJ41_13890</name>
</gene>
<name>A0ABT8TS69_9ACTN</name>
<protein>
    <submittedName>
        <fullName evidence="1">Uncharacterized protein</fullName>
    </submittedName>
</protein>
<reference evidence="1" key="1">
    <citation type="submission" date="2023-06" db="EMBL/GenBank/DDBJ databases">
        <title>Genome sequence of Nocardioides sp. SOB44.</title>
        <authorList>
            <person name="Zhang G."/>
        </authorList>
    </citation>
    <scope>NUCLEOTIDE SEQUENCE</scope>
    <source>
        <strain evidence="1">SOB44</strain>
    </source>
</reference>
<accession>A0ABT8TS69</accession>
<dbReference type="EMBL" id="JAULSC010000014">
    <property type="protein sequence ID" value="MDO3396816.1"/>
    <property type="molecule type" value="Genomic_DNA"/>
</dbReference>
<organism evidence="1 2">
    <name type="scientific">Nocardioides cremeus</name>
    <dbReference type="NCBI Taxonomy" id="3058044"/>
    <lineage>
        <taxon>Bacteria</taxon>
        <taxon>Bacillati</taxon>
        <taxon>Actinomycetota</taxon>
        <taxon>Actinomycetes</taxon>
        <taxon>Propionibacteriales</taxon>
        <taxon>Nocardioidaceae</taxon>
        <taxon>Nocardioides</taxon>
    </lineage>
</organism>
<comment type="caution">
    <text evidence="1">The sequence shown here is derived from an EMBL/GenBank/DDBJ whole genome shotgun (WGS) entry which is preliminary data.</text>
</comment>
<evidence type="ECO:0000313" key="2">
    <source>
        <dbReference type="Proteomes" id="UP001168363"/>
    </source>
</evidence>
<evidence type="ECO:0000313" key="1">
    <source>
        <dbReference type="EMBL" id="MDO3396816.1"/>
    </source>
</evidence>
<dbReference type="RefSeq" id="WP_302709009.1">
    <property type="nucleotide sequence ID" value="NZ_JAULSC010000014.1"/>
</dbReference>
<dbReference type="Proteomes" id="UP001168363">
    <property type="component" value="Unassembled WGS sequence"/>
</dbReference>
<proteinExistence type="predicted"/>
<sequence length="140" mass="14960">MLVAGLSAALSSIEVEQHTIDRVIAALEDCTAESWGERFASGAPIALPSLGRGDRADELGLHHDRAQQVMAETVHGIIADLTAFATGVRQAAGMIRDADDATAEELVRAQRAVEMMNDAWVSSEGDAAYDRARNEQRAQA</sequence>
<keyword evidence="2" id="KW-1185">Reference proteome</keyword>